<comment type="caution">
    <text evidence="3">The sequence shown here is derived from an EMBL/GenBank/DDBJ whole genome shotgun (WGS) entry which is preliminary data.</text>
</comment>
<name>A0AAU9ID08_9CILI</name>
<keyword evidence="2" id="KW-1133">Transmembrane helix</keyword>
<feature type="region of interest" description="Disordered" evidence="1">
    <location>
        <begin position="109"/>
        <end position="154"/>
    </location>
</feature>
<sequence>MNFPHLPQGNPTDLLYFDSWESKKWLSILYYFTLVGIWMGTIFLTVECSIKGGNFGLTVGIIFSIFILVFGVLFVRACLETMLSVDVIRQSFEKGGGAVKNMHQDLEAEESLLQNEKESDENEEEEGSEKGEEESNEEEEEESENETEKSEDEF</sequence>
<feature type="transmembrane region" description="Helical" evidence="2">
    <location>
        <begin position="55"/>
        <end position="75"/>
    </location>
</feature>
<protein>
    <submittedName>
        <fullName evidence="3">Uncharacterized protein</fullName>
    </submittedName>
</protein>
<dbReference type="AlphaFoldDB" id="A0AAU9ID08"/>
<evidence type="ECO:0000313" key="4">
    <source>
        <dbReference type="Proteomes" id="UP001162131"/>
    </source>
</evidence>
<evidence type="ECO:0000256" key="2">
    <source>
        <dbReference type="SAM" id="Phobius"/>
    </source>
</evidence>
<evidence type="ECO:0000256" key="1">
    <source>
        <dbReference type="SAM" id="MobiDB-lite"/>
    </source>
</evidence>
<organism evidence="3 4">
    <name type="scientific">Blepharisma stoltei</name>
    <dbReference type="NCBI Taxonomy" id="1481888"/>
    <lineage>
        <taxon>Eukaryota</taxon>
        <taxon>Sar</taxon>
        <taxon>Alveolata</taxon>
        <taxon>Ciliophora</taxon>
        <taxon>Postciliodesmatophora</taxon>
        <taxon>Heterotrichea</taxon>
        <taxon>Heterotrichida</taxon>
        <taxon>Blepharismidae</taxon>
        <taxon>Blepharisma</taxon>
    </lineage>
</organism>
<keyword evidence="2" id="KW-0472">Membrane</keyword>
<evidence type="ECO:0000313" key="3">
    <source>
        <dbReference type="EMBL" id="CAG9310033.1"/>
    </source>
</evidence>
<keyword evidence="2" id="KW-0812">Transmembrane</keyword>
<dbReference type="Proteomes" id="UP001162131">
    <property type="component" value="Unassembled WGS sequence"/>
</dbReference>
<reference evidence="3" key="1">
    <citation type="submission" date="2021-09" db="EMBL/GenBank/DDBJ databases">
        <authorList>
            <consortium name="AG Swart"/>
            <person name="Singh M."/>
            <person name="Singh A."/>
            <person name="Seah K."/>
            <person name="Emmerich C."/>
        </authorList>
    </citation>
    <scope>NUCLEOTIDE SEQUENCE</scope>
    <source>
        <strain evidence="3">ATCC30299</strain>
    </source>
</reference>
<gene>
    <name evidence="3" type="ORF">BSTOLATCC_MIC246</name>
</gene>
<feature type="compositionally biased region" description="Acidic residues" evidence="1">
    <location>
        <begin position="118"/>
        <end position="154"/>
    </location>
</feature>
<feature type="transmembrane region" description="Helical" evidence="2">
    <location>
        <begin position="28"/>
        <end position="46"/>
    </location>
</feature>
<dbReference type="InterPro" id="IPR025557">
    <property type="entry name" value="DUF4282"/>
</dbReference>
<dbReference type="Pfam" id="PF14110">
    <property type="entry name" value="DUF4282"/>
    <property type="match status" value="1"/>
</dbReference>
<keyword evidence="4" id="KW-1185">Reference proteome</keyword>
<dbReference type="EMBL" id="CAJZBQ010000001">
    <property type="protein sequence ID" value="CAG9310033.1"/>
    <property type="molecule type" value="Genomic_DNA"/>
</dbReference>
<accession>A0AAU9ID08</accession>
<proteinExistence type="predicted"/>